<dbReference type="Proteomes" id="UP000054549">
    <property type="component" value="Unassembled WGS sequence"/>
</dbReference>
<protein>
    <submittedName>
        <fullName evidence="2">Uncharacterized protein</fullName>
    </submittedName>
</protein>
<evidence type="ECO:0000313" key="2">
    <source>
        <dbReference type="EMBL" id="KIL58241.1"/>
    </source>
</evidence>
<feature type="region of interest" description="Disordered" evidence="1">
    <location>
        <begin position="264"/>
        <end position="284"/>
    </location>
</feature>
<sequence length="330" mass="36960">MDRSTGRITRSAARRFQAFPKVYKEAFTGASIIVTPSATGKGIHMRWQYPESAPDDQGTIQTGHLSATNPLARELTLHVDDEYAHLFDGSLSSIDSDPSFQNLESDAISNAFASLLEGSLSSLSSISSDEGMDDATVMEHDDAEEPARVPRTITRIHQLPDRIIFRPDDFSEAAKFRRMMREEERIEETFHAQWQKMVEQRQIALRTIKRWMKKGKAKCGTPSDESTEDEGADHQMNVDDENHKTRNAIMCNPDDPTPMITRAPCSGPDRGPKGEHRDGAARRRQLGPCGTIIIENQCHGTSTPPPYPQDWISRRLAGRESTEILENALN</sequence>
<dbReference type="InParanoid" id="A0A0C2WNF9"/>
<gene>
    <name evidence="2" type="ORF">M378DRAFT_15678</name>
</gene>
<evidence type="ECO:0000256" key="1">
    <source>
        <dbReference type="SAM" id="MobiDB-lite"/>
    </source>
</evidence>
<organism evidence="2 3">
    <name type="scientific">Amanita muscaria (strain Koide BX008)</name>
    <dbReference type="NCBI Taxonomy" id="946122"/>
    <lineage>
        <taxon>Eukaryota</taxon>
        <taxon>Fungi</taxon>
        <taxon>Dikarya</taxon>
        <taxon>Basidiomycota</taxon>
        <taxon>Agaricomycotina</taxon>
        <taxon>Agaricomycetes</taxon>
        <taxon>Agaricomycetidae</taxon>
        <taxon>Agaricales</taxon>
        <taxon>Pluteineae</taxon>
        <taxon>Amanitaceae</taxon>
        <taxon>Amanita</taxon>
    </lineage>
</organism>
<feature type="compositionally biased region" description="Basic and acidic residues" evidence="1">
    <location>
        <begin position="270"/>
        <end position="281"/>
    </location>
</feature>
<name>A0A0C2WNF9_AMAMK</name>
<feature type="region of interest" description="Disordered" evidence="1">
    <location>
        <begin position="215"/>
        <end position="240"/>
    </location>
</feature>
<proteinExistence type="predicted"/>
<keyword evidence="3" id="KW-1185">Reference proteome</keyword>
<evidence type="ECO:0000313" key="3">
    <source>
        <dbReference type="Proteomes" id="UP000054549"/>
    </source>
</evidence>
<dbReference type="EMBL" id="KN818343">
    <property type="protein sequence ID" value="KIL58241.1"/>
    <property type="molecule type" value="Genomic_DNA"/>
</dbReference>
<reference evidence="2 3" key="1">
    <citation type="submission" date="2014-04" db="EMBL/GenBank/DDBJ databases">
        <title>Evolutionary Origins and Diversification of the Mycorrhizal Mutualists.</title>
        <authorList>
            <consortium name="DOE Joint Genome Institute"/>
            <consortium name="Mycorrhizal Genomics Consortium"/>
            <person name="Kohler A."/>
            <person name="Kuo A."/>
            <person name="Nagy L.G."/>
            <person name="Floudas D."/>
            <person name="Copeland A."/>
            <person name="Barry K.W."/>
            <person name="Cichocki N."/>
            <person name="Veneault-Fourrey C."/>
            <person name="LaButti K."/>
            <person name="Lindquist E.A."/>
            <person name="Lipzen A."/>
            <person name="Lundell T."/>
            <person name="Morin E."/>
            <person name="Murat C."/>
            <person name="Riley R."/>
            <person name="Ohm R."/>
            <person name="Sun H."/>
            <person name="Tunlid A."/>
            <person name="Henrissat B."/>
            <person name="Grigoriev I.V."/>
            <person name="Hibbett D.S."/>
            <person name="Martin F."/>
        </authorList>
    </citation>
    <scope>NUCLEOTIDE SEQUENCE [LARGE SCALE GENOMIC DNA]</scope>
    <source>
        <strain evidence="2 3">Koide BX008</strain>
    </source>
</reference>
<dbReference type="AlphaFoldDB" id="A0A0C2WNF9"/>
<dbReference type="OrthoDB" id="3065206at2759"/>
<dbReference type="HOGENOM" id="CLU_841901_0_0_1"/>
<accession>A0A0C2WNF9</accession>